<dbReference type="GO" id="GO:0008652">
    <property type="term" value="P:amino acid biosynthetic process"/>
    <property type="evidence" value="ECO:0007669"/>
    <property type="project" value="UniProtKB-KW"/>
</dbReference>
<dbReference type="GO" id="GO:0009073">
    <property type="term" value="P:aromatic amino acid family biosynthetic process"/>
    <property type="evidence" value="ECO:0007669"/>
    <property type="project" value="UniProtKB-KW"/>
</dbReference>
<keyword evidence="3 4" id="KW-0704">Schiff base</keyword>
<evidence type="ECO:0000313" key="5">
    <source>
        <dbReference type="EMBL" id="RAP03353.1"/>
    </source>
</evidence>
<comment type="similarity">
    <text evidence="4">Belongs to the type-I 3-dehydroquinase family.</text>
</comment>
<feature type="active site" description="Schiff-base intermediate with substrate" evidence="4">
    <location>
        <position position="160"/>
    </location>
</feature>
<comment type="pathway">
    <text evidence="4">Metabolic intermediate biosynthesis; chorismate biosynthesis; chorismate from D-erythrose 4-phosphate and phosphoenolpyruvate: step 3/7.</text>
</comment>
<dbReference type="PANTHER" id="PTHR43699">
    <property type="entry name" value="3-DEHYDROQUINATE DEHYDRATASE"/>
    <property type="match status" value="1"/>
</dbReference>
<dbReference type="Gene3D" id="3.20.20.70">
    <property type="entry name" value="Aldolase class I"/>
    <property type="match status" value="1"/>
</dbReference>
<dbReference type="CDD" id="cd00502">
    <property type="entry name" value="DHQase_I"/>
    <property type="match status" value="1"/>
</dbReference>
<keyword evidence="4" id="KW-0057">Aromatic amino acid biosynthesis</keyword>
<dbReference type="Pfam" id="PF01487">
    <property type="entry name" value="DHquinase_I"/>
    <property type="match status" value="1"/>
</dbReference>
<name>A0A328Q1E6_9EURY</name>
<dbReference type="EC" id="4.2.1.10" evidence="4"/>
<reference evidence="5 6" key="1">
    <citation type="submission" date="2017-05" db="EMBL/GenBank/DDBJ databases">
        <title>Host range expansion of the Methanosphaera genus to humans and monogastric animals involves recent and extensive reduction in genome content.</title>
        <authorList>
            <person name="Hoedt E.C."/>
            <person name="Volmer J.G."/>
            <person name="Parks D.H."/>
            <person name="Rosewarne C.P."/>
            <person name="Denman S.E."/>
            <person name="Mcsweeney C.S."/>
            <person name="O Cuiv P."/>
            <person name="Hugenholtz P."/>
            <person name="Tyson G.W."/>
            <person name="Morrison M."/>
        </authorList>
    </citation>
    <scope>NUCLEOTIDE SEQUENCE [LARGE SCALE GENOMIC DNA]</scope>
    <source>
        <strain evidence="5 6">PA5</strain>
    </source>
</reference>
<feature type="active site" description="Proton donor/acceptor" evidence="4">
    <location>
        <position position="134"/>
    </location>
</feature>
<evidence type="ECO:0000313" key="6">
    <source>
        <dbReference type="Proteomes" id="UP000248557"/>
    </source>
</evidence>
<evidence type="ECO:0000256" key="4">
    <source>
        <dbReference type="HAMAP-Rule" id="MF_00214"/>
    </source>
</evidence>
<dbReference type="UniPathway" id="UPA00053">
    <property type="reaction ID" value="UER00086"/>
</dbReference>
<accession>A0A328Q1E6</accession>
<feature type="binding site" evidence="4">
    <location>
        <begin position="45"/>
        <end position="47"/>
    </location>
    <ligand>
        <name>3-dehydroquinate</name>
        <dbReference type="ChEBI" id="CHEBI:32364"/>
    </ligand>
</feature>
<comment type="subunit">
    <text evidence="4">Homodimer.</text>
</comment>
<comment type="function">
    <text evidence="4">Involved in the third step of the chorismate pathway, which leads to the biosynthesis of aromatic amino acids. Catalyzes the cis-dehydration of 3-dehydroquinate (DHQ) and introduces the first double bond of the aromatic ring to yield 3-dehydroshikimate.</text>
</comment>
<feature type="binding site" evidence="4">
    <location>
        <position position="79"/>
    </location>
    <ligand>
        <name>3-dehydroquinate</name>
        <dbReference type="ChEBI" id="CHEBI:32364"/>
    </ligand>
</feature>
<dbReference type="GO" id="GO:0009423">
    <property type="term" value="P:chorismate biosynthetic process"/>
    <property type="evidence" value="ECO:0007669"/>
    <property type="project" value="UniProtKB-UniRule"/>
</dbReference>
<evidence type="ECO:0000256" key="3">
    <source>
        <dbReference type="ARBA" id="ARBA00023270"/>
    </source>
</evidence>
<dbReference type="GO" id="GO:0003855">
    <property type="term" value="F:3-dehydroquinate dehydratase activity"/>
    <property type="evidence" value="ECO:0007669"/>
    <property type="project" value="UniProtKB-UniRule"/>
</dbReference>
<feature type="binding site" evidence="4">
    <location>
        <position position="216"/>
    </location>
    <ligand>
        <name>3-dehydroquinate</name>
        <dbReference type="ChEBI" id="CHEBI:32364"/>
    </ligand>
</feature>
<dbReference type="NCBIfam" id="TIGR01093">
    <property type="entry name" value="aroD"/>
    <property type="match status" value="1"/>
</dbReference>
<dbReference type="GO" id="GO:0046279">
    <property type="term" value="P:3,4-dihydroxybenzoate biosynthetic process"/>
    <property type="evidence" value="ECO:0007669"/>
    <property type="project" value="UniProtKB-ARBA"/>
</dbReference>
<feature type="binding site" evidence="4">
    <location>
        <position position="197"/>
    </location>
    <ligand>
        <name>3-dehydroquinate</name>
        <dbReference type="ChEBI" id="CHEBI:32364"/>
    </ligand>
</feature>
<keyword evidence="4" id="KW-0028">Amino-acid biosynthesis</keyword>
<dbReference type="EMBL" id="NGJK01000027">
    <property type="protein sequence ID" value="RAP03353.1"/>
    <property type="molecule type" value="Genomic_DNA"/>
</dbReference>
<proteinExistence type="inferred from homology"/>
<dbReference type="PANTHER" id="PTHR43699:SF1">
    <property type="entry name" value="3-DEHYDROQUINATE DEHYDRATASE"/>
    <property type="match status" value="1"/>
</dbReference>
<dbReference type="SUPFAM" id="SSF51569">
    <property type="entry name" value="Aldolase"/>
    <property type="match status" value="1"/>
</dbReference>
<dbReference type="InterPro" id="IPR013785">
    <property type="entry name" value="Aldolase_TIM"/>
</dbReference>
<protein>
    <recommendedName>
        <fullName evidence="4">3-dehydroquinate dehydratase</fullName>
        <shortName evidence="4">3-dehydroquinase</shortName>
        <ecNumber evidence="4">4.2.1.10</ecNumber>
    </recommendedName>
    <alternativeName>
        <fullName evidence="4">Type I DHQase</fullName>
    </alternativeName>
    <alternativeName>
        <fullName evidence="4">Type I dehydroquinase</fullName>
        <shortName evidence="4">DHQ1</shortName>
    </alternativeName>
</protein>
<feature type="binding site" evidence="4">
    <location>
        <position position="220"/>
    </location>
    <ligand>
        <name>3-dehydroquinate</name>
        <dbReference type="ChEBI" id="CHEBI:32364"/>
    </ligand>
</feature>
<feature type="binding site" evidence="4">
    <location>
        <position position="20"/>
    </location>
    <ligand>
        <name>3-dehydroquinate</name>
        <dbReference type="ChEBI" id="CHEBI:32364"/>
    </ligand>
</feature>
<dbReference type="HAMAP" id="MF_00214">
    <property type="entry name" value="AroD"/>
    <property type="match status" value="1"/>
</dbReference>
<dbReference type="InterPro" id="IPR001381">
    <property type="entry name" value="DHquinase_I"/>
</dbReference>
<keyword evidence="2 4" id="KW-0456">Lyase</keyword>
<sequence length="236" mass="26811">MIIFFLLEGEREIITEICGSIIESNEKDIFKTLDKAVDLDVNYIELRLDVIENITSKKATSIIEKIRNVTDIPIILTNRTKYEGGYFPSTEEDRIKILMDNASLVEYTDIELSTNENLRQEVIDNANRTIISYHNFEKTPSSEYLENVVNSALNVGDIAKIAVKPLNIEDTYVLLRLLMEYDDLIGISMDKLGSYTRILGPILGSPVTYTAITDESAPGQFDVKTTRDILKKLKNY</sequence>
<gene>
    <name evidence="4" type="primary">aroD</name>
    <name evidence="5" type="ORF">CA615_02775</name>
</gene>
<dbReference type="Proteomes" id="UP000248557">
    <property type="component" value="Unassembled WGS sequence"/>
</dbReference>
<dbReference type="InterPro" id="IPR050146">
    <property type="entry name" value="Type-I_3-dehydroquinase"/>
</dbReference>
<evidence type="ECO:0000256" key="1">
    <source>
        <dbReference type="ARBA" id="ARBA00001864"/>
    </source>
</evidence>
<evidence type="ECO:0000256" key="2">
    <source>
        <dbReference type="ARBA" id="ARBA00023239"/>
    </source>
</evidence>
<organism evidence="5 6">
    <name type="scientific">Methanosphaera stadtmanae</name>
    <dbReference type="NCBI Taxonomy" id="2317"/>
    <lineage>
        <taxon>Archaea</taxon>
        <taxon>Methanobacteriati</taxon>
        <taxon>Methanobacteriota</taxon>
        <taxon>Methanomada group</taxon>
        <taxon>Methanobacteria</taxon>
        <taxon>Methanobacteriales</taxon>
        <taxon>Methanobacteriaceae</taxon>
        <taxon>Methanosphaera</taxon>
    </lineage>
</organism>
<comment type="catalytic activity">
    <reaction evidence="1 4">
        <text>3-dehydroquinate = 3-dehydroshikimate + H2O</text>
        <dbReference type="Rhea" id="RHEA:21096"/>
        <dbReference type="ChEBI" id="CHEBI:15377"/>
        <dbReference type="ChEBI" id="CHEBI:16630"/>
        <dbReference type="ChEBI" id="CHEBI:32364"/>
        <dbReference type="EC" id="4.2.1.10"/>
    </reaction>
</comment>
<comment type="caution">
    <text evidence="5">The sequence shown here is derived from an EMBL/GenBank/DDBJ whole genome shotgun (WGS) entry which is preliminary data.</text>
</comment>
<dbReference type="AlphaFoldDB" id="A0A328Q1E6"/>